<accession>A0ABP0LND0</accession>
<evidence type="ECO:0000313" key="3">
    <source>
        <dbReference type="Proteomes" id="UP001642484"/>
    </source>
</evidence>
<reference evidence="2 3" key="1">
    <citation type="submission" date="2024-02" db="EMBL/GenBank/DDBJ databases">
        <authorList>
            <person name="Chen Y."/>
            <person name="Shah S."/>
            <person name="Dougan E. K."/>
            <person name="Thang M."/>
            <person name="Chan C."/>
        </authorList>
    </citation>
    <scope>NUCLEOTIDE SEQUENCE [LARGE SCALE GENOMIC DNA]</scope>
</reference>
<organism evidence="2 3">
    <name type="scientific">Durusdinium trenchii</name>
    <dbReference type="NCBI Taxonomy" id="1381693"/>
    <lineage>
        <taxon>Eukaryota</taxon>
        <taxon>Sar</taxon>
        <taxon>Alveolata</taxon>
        <taxon>Dinophyceae</taxon>
        <taxon>Suessiales</taxon>
        <taxon>Symbiodiniaceae</taxon>
        <taxon>Durusdinium</taxon>
    </lineage>
</organism>
<comment type="caution">
    <text evidence="2">The sequence shown here is derived from an EMBL/GenBank/DDBJ whole genome shotgun (WGS) entry which is preliminary data.</text>
</comment>
<keyword evidence="3" id="KW-1185">Reference proteome</keyword>
<dbReference type="Proteomes" id="UP001642484">
    <property type="component" value="Unassembled WGS sequence"/>
</dbReference>
<feature type="region of interest" description="Disordered" evidence="1">
    <location>
        <begin position="170"/>
        <end position="204"/>
    </location>
</feature>
<gene>
    <name evidence="2" type="ORF">CCMP2556_LOCUS21894</name>
</gene>
<evidence type="ECO:0000313" key="2">
    <source>
        <dbReference type="EMBL" id="CAK9040709.1"/>
    </source>
</evidence>
<evidence type="ECO:0000256" key="1">
    <source>
        <dbReference type="SAM" id="MobiDB-lite"/>
    </source>
</evidence>
<dbReference type="EMBL" id="CAXAMN010013392">
    <property type="protein sequence ID" value="CAK9040709.1"/>
    <property type="molecule type" value="Genomic_DNA"/>
</dbReference>
<name>A0ABP0LND0_9DINO</name>
<protein>
    <submittedName>
        <fullName evidence="2">Uncharacterized protein</fullName>
    </submittedName>
</protein>
<feature type="compositionally biased region" description="Basic and acidic residues" evidence="1">
    <location>
        <begin position="171"/>
        <end position="181"/>
    </location>
</feature>
<sequence>MLAGVRPAKRGESRPLTWCAKRRRPWSEHLSDEEAEDADAEETCAEQVVCEETNRPMHRSLPPARSNIRRGEKQQQRNSVSFAKIGAADGYLLDDPTGLKQLIQVESHRSEDLWYPNPGAAVQCGWCERECPQAFGQLHGEEGRSQFAQTDFVCNGCLEAAQEAWEMWHAQNKEQEAEAPVKQESTPSGPWDNPGSGWNEWVGE</sequence>
<feature type="region of interest" description="Disordered" evidence="1">
    <location>
        <begin position="52"/>
        <end position="78"/>
    </location>
</feature>
<proteinExistence type="predicted"/>